<dbReference type="Gene3D" id="3.30.565.10">
    <property type="entry name" value="Histidine kinase-like ATPase, C-terminal domain"/>
    <property type="match status" value="1"/>
</dbReference>
<name>A0A3E5BAK1_9BACE</name>
<dbReference type="InterPro" id="IPR036890">
    <property type="entry name" value="HATPase_C_sf"/>
</dbReference>
<dbReference type="SMART" id="SM00388">
    <property type="entry name" value="HisKA"/>
    <property type="match status" value="1"/>
</dbReference>
<keyword evidence="10" id="KW-0804">Transcription</keyword>
<dbReference type="InterPro" id="IPR036097">
    <property type="entry name" value="HisK_dim/P_sf"/>
</dbReference>
<keyword evidence="9" id="KW-0805">Transcription regulation</keyword>
<dbReference type="InterPro" id="IPR018060">
    <property type="entry name" value="HTH_AraC"/>
</dbReference>
<evidence type="ECO:0000259" key="14">
    <source>
        <dbReference type="PROSITE" id="PS50110"/>
    </source>
</evidence>
<sequence>MKFRFYLILLILYLSIFHGKAQIGSYLKFEDINQSGIPVTCLFQDEQEQIWVCSQEGMYIYDGVRLRRNESWTSPDLANRSIRCAYKINPEQYYIGCESGLYLFNLKSNSFALIPETSGIDVRVITPIDKATLLLGTMNGVIRFNAKTFQVEKVNEIHSYPVIAILTDREKQHIYISNNKGFFEYNLSTKAYTFIPLPIHHEKSSLIHAMNYDSKHHCLWLGAEKRLFRYDIARKEFQEKQLFSNNTINTISIDSSGNIWVGTDSGICTYNDETGNEEYLMHSSRSNKYVIWAIFEDKNKNIWVGTDSGLSLYKNNPFVQIHRWEDMSEQNEGNRMTCIFKDSRGNYWFGGTNGLGRLAPNKKQLDWYKVSDQCFFISHDRIRSIYEDSDRDLWVGTNESINRFDYDENRFTHYTIMDSAQIRSTDWCQSIFGDAEGHLWISSFLGGVFRVDKKNLIAQEGNIYLAEKNYYQNSGKFGLSSDRVQTTILDKQGNIWASTNGHGLNKIDFQADSVVLFSHGQSERNLSSNAISSLFCDTDGYIWVGLTGGLDRIDPQTHKIISVQNELLKSKEVLSITEKDDFLWFTVSDGLFALNKKNHGLLYMKMEDMRYMCSLLDKENGKILIGGINHYISFVPERVLDEIRQGQPVILTTLYVNNEPICTGMEYDGNEILTQSLPFTEQIILNHNQNNLTIQLTDSRYNQIIKAEYMYMLENLDKDWSPLDITNNQITYTNLHPGKYNLIIRQTDDSGHAIAIRKLSIQILSPWYSTLLAKIIYAMLIGWFSIWTINYFRVKNNLKIERLEKEKALELSSLKMEFLTNMSHELKTPLSLIISPLNKLLITTKNTQNRKLVETIHQNATRLSSLVNQITDSSNMIISKDDILLSKLEIVEFARSIFDMHKEAFNEKGIRMEFNTDISQLYIYVDILKLESILNNLLSNAYKFTEKEDTISLSVQLNNEKETPILKLIVSDTGVGIPAKDIPFLFNRFYQSEANAHKNKDGSGIGLSMVKRYVELHNGEVHITSEVGKGTDITVSLPIINQDIIENSALIHDDNHSPIPASEIKVLIVEDNVEIARFLTDNLKDMICTVTHNGKSGYEMAQELEPDIVISDVMMPVMDGIEMSRLLKQNISTATIPIILITAKDDKRTESQAYKLGIDAFISKPFDMKELEERMQQIIRSKSLLIRKIKQSDMIQQHKEIVVESIEEKLLIRITEIIEERLADSDLNVQKLSEISGYNSKQIYRKIKQLTGHTVVDYIKSIRLKKAALLLEHRKYTVSEVMYQVGFSNPSYFSKCFAEKYGKTPKQYMESTTNTI</sequence>
<dbReference type="Pfam" id="PF07494">
    <property type="entry name" value="Reg_prop"/>
    <property type="match status" value="5"/>
</dbReference>
<dbReference type="InterPro" id="IPR004358">
    <property type="entry name" value="Sig_transdc_His_kin-like_C"/>
</dbReference>
<reference evidence="15 16" key="1">
    <citation type="submission" date="2018-08" db="EMBL/GenBank/DDBJ databases">
        <title>A genome reference for cultivated species of the human gut microbiota.</title>
        <authorList>
            <person name="Zou Y."/>
            <person name="Xue W."/>
            <person name="Luo G."/>
        </authorList>
    </citation>
    <scope>NUCLEOTIDE SEQUENCE [LARGE SCALE GENOMIC DNA]</scope>
    <source>
        <strain evidence="15 16">OM05-15BH</strain>
    </source>
</reference>
<dbReference type="SUPFAM" id="SSF47384">
    <property type="entry name" value="Homodimeric domain of signal transducing histidine kinase"/>
    <property type="match status" value="1"/>
</dbReference>
<dbReference type="RefSeq" id="WP_117724509.1">
    <property type="nucleotide sequence ID" value="NZ_QSUL01000008.1"/>
</dbReference>
<dbReference type="InterPro" id="IPR009057">
    <property type="entry name" value="Homeodomain-like_sf"/>
</dbReference>
<dbReference type="CDD" id="cd00082">
    <property type="entry name" value="HisKA"/>
    <property type="match status" value="1"/>
</dbReference>
<feature type="domain" description="HTH araC/xylS-type" evidence="12">
    <location>
        <begin position="1212"/>
        <end position="1311"/>
    </location>
</feature>
<evidence type="ECO:0000256" key="3">
    <source>
        <dbReference type="ARBA" id="ARBA00022553"/>
    </source>
</evidence>
<dbReference type="PRINTS" id="PR00344">
    <property type="entry name" value="BCTRLSENSOR"/>
</dbReference>
<dbReference type="PROSITE" id="PS01124">
    <property type="entry name" value="HTH_ARAC_FAMILY_2"/>
    <property type="match status" value="1"/>
</dbReference>
<keyword evidence="7" id="KW-0067">ATP-binding</keyword>
<keyword evidence="8" id="KW-0902">Two-component regulatory system</keyword>
<dbReference type="SMART" id="SM00342">
    <property type="entry name" value="HTH_ARAC"/>
    <property type="match status" value="1"/>
</dbReference>
<dbReference type="CDD" id="cd17574">
    <property type="entry name" value="REC_OmpR"/>
    <property type="match status" value="1"/>
</dbReference>
<dbReference type="InterPro" id="IPR011123">
    <property type="entry name" value="Y_Y_Y"/>
</dbReference>
<evidence type="ECO:0000313" key="16">
    <source>
        <dbReference type="Proteomes" id="UP000260983"/>
    </source>
</evidence>
<gene>
    <name evidence="15" type="ORF">DXB65_13045</name>
</gene>
<dbReference type="SUPFAM" id="SSF46689">
    <property type="entry name" value="Homeodomain-like"/>
    <property type="match status" value="1"/>
</dbReference>
<dbReference type="Proteomes" id="UP000260983">
    <property type="component" value="Unassembled WGS sequence"/>
</dbReference>
<dbReference type="PANTHER" id="PTHR43547:SF2">
    <property type="entry name" value="HYBRID SIGNAL TRANSDUCTION HISTIDINE KINASE C"/>
    <property type="match status" value="1"/>
</dbReference>
<evidence type="ECO:0000256" key="10">
    <source>
        <dbReference type="ARBA" id="ARBA00023163"/>
    </source>
</evidence>
<evidence type="ECO:0000256" key="2">
    <source>
        <dbReference type="ARBA" id="ARBA00012438"/>
    </source>
</evidence>
<dbReference type="PROSITE" id="PS50109">
    <property type="entry name" value="HIS_KIN"/>
    <property type="match status" value="1"/>
</dbReference>
<dbReference type="InterPro" id="IPR003661">
    <property type="entry name" value="HisK_dim/P_dom"/>
</dbReference>
<dbReference type="GO" id="GO:0005524">
    <property type="term" value="F:ATP binding"/>
    <property type="evidence" value="ECO:0007669"/>
    <property type="project" value="UniProtKB-KW"/>
</dbReference>
<feature type="domain" description="Response regulatory" evidence="14">
    <location>
        <begin position="1065"/>
        <end position="1179"/>
    </location>
</feature>
<evidence type="ECO:0000256" key="11">
    <source>
        <dbReference type="PROSITE-ProRule" id="PRU00169"/>
    </source>
</evidence>
<dbReference type="SUPFAM" id="SSF55874">
    <property type="entry name" value="ATPase domain of HSP90 chaperone/DNA topoisomerase II/histidine kinase"/>
    <property type="match status" value="1"/>
</dbReference>
<keyword evidence="6" id="KW-0418">Kinase</keyword>
<feature type="domain" description="Histidine kinase" evidence="13">
    <location>
        <begin position="821"/>
        <end position="1041"/>
    </location>
</feature>
<evidence type="ECO:0000256" key="1">
    <source>
        <dbReference type="ARBA" id="ARBA00000085"/>
    </source>
</evidence>
<evidence type="ECO:0000259" key="12">
    <source>
        <dbReference type="PROSITE" id="PS01124"/>
    </source>
</evidence>
<dbReference type="EMBL" id="QSUL01000008">
    <property type="protein sequence ID" value="RGN34641.1"/>
    <property type="molecule type" value="Genomic_DNA"/>
</dbReference>
<dbReference type="FunFam" id="3.30.565.10:FF:000037">
    <property type="entry name" value="Hybrid sensor histidine kinase/response regulator"/>
    <property type="match status" value="1"/>
</dbReference>
<dbReference type="InterPro" id="IPR003594">
    <property type="entry name" value="HATPase_dom"/>
</dbReference>
<evidence type="ECO:0000256" key="4">
    <source>
        <dbReference type="ARBA" id="ARBA00022679"/>
    </source>
</evidence>
<dbReference type="InterPro" id="IPR013783">
    <property type="entry name" value="Ig-like_fold"/>
</dbReference>
<evidence type="ECO:0000259" key="13">
    <source>
        <dbReference type="PROSITE" id="PS50109"/>
    </source>
</evidence>
<dbReference type="GO" id="GO:0003700">
    <property type="term" value="F:DNA-binding transcription factor activity"/>
    <property type="evidence" value="ECO:0007669"/>
    <property type="project" value="InterPro"/>
</dbReference>
<dbReference type="InterPro" id="IPR001789">
    <property type="entry name" value="Sig_transdc_resp-reg_receiver"/>
</dbReference>
<keyword evidence="4" id="KW-0808">Transferase</keyword>
<dbReference type="GO" id="GO:0043565">
    <property type="term" value="F:sequence-specific DNA binding"/>
    <property type="evidence" value="ECO:0007669"/>
    <property type="project" value="InterPro"/>
</dbReference>
<dbReference type="Gene3D" id="3.40.50.2300">
    <property type="match status" value="1"/>
</dbReference>
<dbReference type="Gene3D" id="1.10.10.60">
    <property type="entry name" value="Homeodomain-like"/>
    <property type="match status" value="2"/>
</dbReference>
<dbReference type="Pfam" id="PF12833">
    <property type="entry name" value="HTH_18"/>
    <property type="match status" value="1"/>
</dbReference>
<evidence type="ECO:0000256" key="5">
    <source>
        <dbReference type="ARBA" id="ARBA00022741"/>
    </source>
</evidence>
<dbReference type="Pfam" id="PF00072">
    <property type="entry name" value="Response_reg"/>
    <property type="match status" value="1"/>
</dbReference>
<dbReference type="SMART" id="SM00387">
    <property type="entry name" value="HATPase_c"/>
    <property type="match status" value="1"/>
</dbReference>
<dbReference type="InterPro" id="IPR005467">
    <property type="entry name" value="His_kinase_dom"/>
</dbReference>
<dbReference type="EC" id="2.7.13.3" evidence="2"/>
<dbReference type="InterPro" id="IPR015943">
    <property type="entry name" value="WD40/YVTN_repeat-like_dom_sf"/>
</dbReference>
<dbReference type="SUPFAM" id="SSF63829">
    <property type="entry name" value="Calcium-dependent phosphotriesterase"/>
    <property type="match status" value="2"/>
</dbReference>
<dbReference type="InterPro" id="IPR011006">
    <property type="entry name" value="CheY-like_superfamily"/>
</dbReference>
<keyword evidence="3 11" id="KW-0597">Phosphoprotein</keyword>
<evidence type="ECO:0000256" key="9">
    <source>
        <dbReference type="ARBA" id="ARBA00023015"/>
    </source>
</evidence>
<dbReference type="GO" id="GO:0000155">
    <property type="term" value="F:phosphorelay sensor kinase activity"/>
    <property type="evidence" value="ECO:0007669"/>
    <property type="project" value="InterPro"/>
</dbReference>
<dbReference type="Gene3D" id="2.60.40.10">
    <property type="entry name" value="Immunoglobulins"/>
    <property type="match status" value="1"/>
</dbReference>
<organism evidence="15 16">
    <name type="scientific">Bacteroides oleiciplenus</name>
    <dbReference type="NCBI Taxonomy" id="626931"/>
    <lineage>
        <taxon>Bacteria</taxon>
        <taxon>Pseudomonadati</taxon>
        <taxon>Bacteroidota</taxon>
        <taxon>Bacteroidia</taxon>
        <taxon>Bacteroidales</taxon>
        <taxon>Bacteroidaceae</taxon>
        <taxon>Bacteroides</taxon>
    </lineage>
</organism>
<dbReference type="Pfam" id="PF07495">
    <property type="entry name" value="Y_Y_Y"/>
    <property type="match status" value="1"/>
</dbReference>
<comment type="caution">
    <text evidence="15">The sequence shown here is derived from an EMBL/GenBank/DDBJ whole genome shotgun (WGS) entry which is preliminary data.</text>
</comment>
<dbReference type="PANTHER" id="PTHR43547">
    <property type="entry name" value="TWO-COMPONENT HISTIDINE KINASE"/>
    <property type="match status" value="1"/>
</dbReference>
<dbReference type="SUPFAM" id="SSF52172">
    <property type="entry name" value="CheY-like"/>
    <property type="match status" value="1"/>
</dbReference>
<accession>A0A3E5BAK1</accession>
<comment type="catalytic activity">
    <reaction evidence="1">
        <text>ATP + protein L-histidine = ADP + protein N-phospho-L-histidine.</text>
        <dbReference type="EC" id="2.7.13.3"/>
    </reaction>
</comment>
<dbReference type="InterPro" id="IPR011110">
    <property type="entry name" value="Reg_prop"/>
</dbReference>
<evidence type="ECO:0000256" key="7">
    <source>
        <dbReference type="ARBA" id="ARBA00022840"/>
    </source>
</evidence>
<dbReference type="Pfam" id="PF00512">
    <property type="entry name" value="HisKA"/>
    <property type="match status" value="1"/>
</dbReference>
<feature type="modified residue" description="4-aspartylphosphate" evidence="11">
    <location>
        <position position="1112"/>
    </location>
</feature>
<dbReference type="SMART" id="SM00448">
    <property type="entry name" value="REC"/>
    <property type="match status" value="1"/>
</dbReference>
<evidence type="ECO:0000256" key="8">
    <source>
        <dbReference type="ARBA" id="ARBA00023012"/>
    </source>
</evidence>
<proteinExistence type="predicted"/>
<dbReference type="Gene3D" id="1.10.287.130">
    <property type="match status" value="1"/>
</dbReference>
<keyword evidence="5" id="KW-0547">Nucleotide-binding</keyword>
<dbReference type="Pfam" id="PF02518">
    <property type="entry name" value="HATPase_c"/>
    <property type="match status" value="1"/>
</dbReference>
<evidence type="ECO:0000256" key="6">
    <source>
        <dbReference type="ARBA" id="ARBA00022777"/>
    </source>
</evidence>
<evidence type="ECO:0000313" key="15">
    <source>
        <dbReference type="EMBL" id="RGN34641.1"/>
    </source>
</evidence>
<protein>
    <recommendedName>
        <fullName evidence="2">histidine kinase</fullName>
        <ecNumber evidence="2">2.7.13.3</ecNumber>
    </recommendedName>
</protein>
<dbReference type="PROSITE" id="PS50110">
    <property type="entry name" value="RESPONSE_REGULATORY"/>
    <property type="match status" value="1"/>
</dbReference>
<dbReference type="Gene3D" id="2.130.10.10">
    <property type="entry name" value="YVTN repeat-like/Quinoprotein amine dehydrogenase"/>
    <property type="match status" value="2"/>
</dbReference>